<proteinExistence type="predicted"/>
<evidence type="ECO:0000313" key="2">
    <source>
        <dbReference type="Proteomes" id="UP001620626"/>
    </source>
</evidence>
<keyword evidence="2" id="KW-1185">Reference proteome</keyword>
<dbReference type="Proteomes" id="UP001620626">
    <property type="component" value="Unassembled WGS sequence"/>
</dbReference>
<organism evidence="1 2">
    <name type="scientific">Heterodera trifolii</name>
    <dbReference type="NCBI Taxonomy" id="157864"/>
    <lineage>
        <taxon>Eukaryota</taxon>
        <taxon>Metazoa</taxon>
        <taxon>Ecdysozoa</taxon>
        <taxon>Nematoda</taxon>
        <taxon>Chromadorea</taxon>
        <taxon>Rhabditida</taxon>
        <taxon>Tylenchina</taxon>
        <taxon>Tylenchomorpha</taxon>
        <taxon>Tylenchoidea</taxon>
        <taxon>Heteroderidae</taxon>
        <taxon>Heteroderinae</taxon>
        <taxon>Heterodera</taxon>
    </lineage>
</organism>
<dbReference type="EMBL" id="JBICBT010000480">
    <property type="protein sequence ID" value="KAL3112192.1"/>
    <property type="molecule type" value="Genomic_DNA"/>
</dbReference>
<evidence type="ECO:0000313" key="1">
    <source>
        <dbReference type="EMBL" id="KAL3112192.1"/>
    </source>
</evidence>
<sequence length="173" mass="19680">MEIGTAADQPIKNNNHDWKALLDKAQIDQGEMAEDELMTQLSQNEVLIEAALKKGNEIRIPSIQFADSSQNEQFSNRFLMLKNGVEKMREKHPEMASMVENLHEEIAKLKKDLMDGKGINYSQINPIKLAIKKLMGKFGEMIGVKFAEIKLIKQSSSFAVVNELTQLSLVWRY</sequence>
<accession>A0ABD2LAD3</accession>
<protein>
    <submittedName>
        <fullName evidence="1">Uncharacterized protein</fullName>
    </submittedName>
</protein>
<gene>
    <name evidence="1" type="ORF">niasHT_012161</name>
</gene>
<reference evidence="1 2" key="1">
    <citation type="submission" date="2024-10" db="EMBL/GenBank/DDBJ databases">
        <authorList>
            <person name="Kim D."/>
        </authorList>
    </citation>
    <scope>NUCLEOTIDE SEQUENCE [LARGE SCALE GENOMIC DNA]</scope>
    <source>
        <strain evidence="1">BH-2024</strain>
    </source>
</reference>
<dbReference type="AlphaFoldDB" id="A0ABD2LAD3"/>
<comment type="caution">
    <text evidence="1">The sequence shown here is derived from an EMBL/GenBank/DDBJ whole genome shotgun (WGS) entry which is preliminary data.</text>
</comment>
<name>A0ABD2LAD3_9BILA</name>